<evidence type="ECO:0000313" key="1">
    <source>
        <dbReference type="EMBL" id="GBP39400.1"/>
    </source>
</evidence>
<dbReference type="AlphaFoldDB" id="A0A4C1VLJ9"/>
<gene>
    <name evidence="1" type="ORF">EVAR_95852_1</name>
</gene>
<dbReference type="Proteomes" id="UP000299102">
    <property type="component" value="Unassembled WGS sequence"/>
</dbReference>
<dbReference type="EMBL" id="BGZK01000365">
    <property type="protein sequence ID" value="GBP39400.1"/>
    <property type="molecule type" value="Genomic_DNA"/>
</dbReference>
<keyword evidence="2" id="KW-1185">Reference proteome</keyword>
<proteinExistence type="predicted"/>
<evidence type="ECO:0000313" key="2">
    <source>
        <dbReference type="Proteomes" id="UP000299102"/>
    </source>
</evidence>
<organism evidence="1 2">
    <name type="scientific">Eumeta variegata</name>
    <name type="common">Bagworm moth</name>
    <name type="synonym">Eumeta japonica</name>
    <dbReference type="NCBI Taxonomy" id="151549"/>
    <lineage>
        <taxon>Eukaryota</taxon>
        <taxon>Metazoa</taxon>
        <taxon>Ecdysozoa</taxon>
        <taxon>Arthropoda</taxon>
        <taxon>Hexapoda</taxon>
        <taxon>Insecta</taxon>
        <taxon>Pterygota</taxon>
        <taxon>Neoptera</taxon>
        <taxon>Endopterygota</taxon>
        <taxon>Lepidoptera</taxon>
        <taxon>Glossata</taxon>
        <taxon>Ditrysia</taxon>
        <taxon>Tineoidea</taxon>
        <taxon>Psychidae</taxon>
        <taxon>Oiketicinae</taxon>
        <taxon>Eumeta</taxon>
    </lineage>
</organism>
<reference evidence="1 2" key="1">
    <citation type="journal article" date="2019" name="Commun. Biol.">
        <title>The bagworm genome reveals a unique fibroin gene that provides high tensile strength.</title>
        <authorList>
            <person name="Kono N."/>
            <person name="Nakamura H."/>
            <person name="Ohtoshi R."/>
            <person name="Tomita M."/>
            <person name="Numata K."/>
            <person name="Arakawa K."/>
        </authorList>
    </citation>
    <scope>NUCLEOTIDE SEQUENCE [LARGE SCALE GENOMIC DNA]</scope>
</reference>
<sequence length="119" mass="13011">MDKHVTNIHIIDTFYSLTLVIYRGHVAVALRRANALNARTRSRKWLPHLNPYPGDCGVTAARRVNAFGATTGLSALGRALMKHTPAPTRFAAVIASSRTRATTDRTIFHVAPLTLAGHK</sequence>
<protein>
    <submittedName>
        <fullName evidence="1">Uncharacterized protein</fullName>
    </submittedName>
</protein>
<name>A0A4C1VLJ9_EUMVA</name>
<accession>A0A4C1VLJ9</accession>
<comment type="caution">
    <text evidence="1">The sequence shown here is derived from an EMBL/GenBank/DDBJ whole genome shotgun (WGS) entry which is preliminary data.</text>
</comment>